<organism evidence="1 2">
    <name type="scientific">Corticicoccus populi</name>
    <dbReference type="NCBI Taxonomy" id="1812821"/>
    <lineage>
        <taxon>Bacteria</taxon>
        <taxon>Bacillati</taxon>
        <taxon>Bacillota</taxon>
        <taxon>Bacilli</taxon>
        <taxon>Bacillales</taxon>
        <taxon>Staphylococcaceae</taxon>
        <taxon>Corticicoccus</taxon>
    </lineage>
</organism>
<gene>
    <name evidence="1" type="ORF">ACFSX4_07680</name>
</gene>
<evidence type="ECO:0000313" key="2">
    <source>
        <dbReference type="Proteomes" id="UP001597519"/>
    </source>
</evidence>
<accession>A0ABW5WWS9</accession>
<reference evidence="2" key="1">
    <citation type="journal article" date="2019" name="Int. J. Syst. Evol. Microbiol.">
        <title>The Global Catalogue of Microorganisms (GCM) 10K type strain sequencing project: providing services to taxonomists for standard genome sequencing and annotation.</title>
        <authorList>
            <consortium name="The Broad Institute Genomics Platform"/>
            <consortium name="The Broad Institute Genome Sequencing Center for Infectious Disease"/>
            <person name="Wu L."/>
            <person name="Ma J."/>
        </authorList>
    </citation>
    <scope>NUCLEOTIDE SEQUENCE [LARGE SCALE GENOMIC DNA]</scope>
    <source>
        <strain evidence="2">KCTC 33575</strain>
    </source>
</reference>
<comment type="caution">
    <text evidence="1">The sequence shown here is derived from an EMBL/GenBank/DDBJ whole genome shotgun (WGS) entry which is preliminary data.</text>
</comment>
<name>A0ABW5WWS9_9STAP</name>
<proteinExistence type="predicted"/>
<protein>
    <submittedName>
        <fullName evidence="1">Uncharacterized protein</fullName>
    </submittedName>
</protein>
<dbReference type="RefSeq" id="WP_377773197.1">
    <property type="nucleotide sequence ID" value="NZ_JBHUOQ010000001.1"/>
</dbReference>
<sequence>MKFNQVYQEQVLSKVKGKKEYKKQYGMLNDKYQSLNHSLSESNDYIERQNIETLIKEVVSEIEVLREVYGTDPDFSINRSNVDTLVGLYQTEVKPIHEAVNQEYVKLIAMLDEVANQYDKVLGHQYQAVVLRSRLTASKNLISNPDNARLPDNMTTVPANYITPGTMENTKNSEAILKVLKAKLNYTEYHFKGEK</sequence>
<dbReference type="Proteomes" id="UP001597519">
    <property type="component" value="Unassembled WGS sequence"/>
</dbReference>
<keyword evidence="2" id="KW-1185">Reference proteome</keyword>
<evidence type="ECO:0000313" key="1">
    <source>
        <dbReference type="EMBL" id="MFD2830350.1"/>
    </source>
</evidence>
<dbReference type="EMBL" id="JBHUOQ010000001">
    <property type="protein sequence ID" value="MFD2830350.1"/>
    <property type="molecule type" value="Genomic_DNA"/>
</dbReference>